<name>A0A4V3UXT6_9FLAO</name>
<keyword evidence="2" id="KW-1185">Reference proteome</keyword>
<proteinExistence type="predicted"/>
<dbReference type="AlphaFoldDB" id="A0A4V3UXT6"/>
<dbReference type="EMBL" id="SSMC01000010">
    <property type="protein sequence ID" value="THD65339.1"/>
    <property type="molecule type" value="Genomic_DNA"/>
</dbReference>
<comment type="caution">
    <text evidence="1">The sequence shown here is derived from an EMBL/GenBank/DDBJ whole genome shotgun (WGS) entry which is preliminary data.</text>
</comment>
<organism evidence="1 2">
    <name type="scientific">Robertkochia marina</name>
    <dbReference type="NCBI Taxonomy" id="1227945"/>
    <lineage>
        <taxon>Bacteria</taxon>
        <taxon>Pseudomonadati</taxon>
        <taxon>Bacteroidota</taxon>
        <taxon>Flavobacteriia</taxon>
        <taxon>Flavobacteriales</taxon>
        <taxon>Flavobacteriaceae</taxon>
        <taxon>Robertkochia</taxon>
    </lineage>
</organism>
<reference evidence="1 2" key="1">
    <citation type="submission" date="2019-04" db="EMBL/GenBank/DDBJ databases">
        <title>Draft genome sequence of Robertkochia marina CC-AMO-30D.</title>
        <authorList>
            <person name="Hameed A."/>
            <person name="Lin S.-Y."/>
            <person name="Shahina M."/>
            <person name="Lai W.-A."/>
            <person name="Young C.-C."/>
        </authorList>
    </citation>
    <scope>NUCLEOTIDE SEQUENCE [LARGE SCALE GENOMIC DNA]</scope>
    <source>
        <strain evidence="1 2">CC-AMO-30D</strain>
    </source>
</reference>
<sequence>MEGSKNPSYICTRFEQQGTSLEGRFGAKKFFYTALKTGVAASENYFSKRLAGTEKGCSFAAALRETSNGATFIKKQVLEVGKKLQNFFQKKLAGMKKGCSFAAALRNTSRGIVLKEKRS</sequence>
<dbReference type="Proteomes" id="UP000305939">
    <property type="component" value="Unassembled WGS sequence"/>
</dbReference>
<gene>
    <name evidence="1" type="ORF">E7Z59_15180</name>
</gene>
<protein>
    <submittedName>
        <fullName evidence="1">Uncharacterized protein</fullName>
    </submittedName>
</protein>
<evidence type="ECO:0000313" key="2">
    <source>
        <dbReference type="Proteomes" id="UP000305939"/>
    </source>
</evidence>
<evidence type="ECO:0000313" key="1">
    <source>
        <dbReference type="EMBL" id="THD65339.1"/>
    </source>
</evidence>
<accession>A0A4V3UXT6</accession>